<keyword evidence="1" id="KW-0472">Membrane</keyword>
<dbReference type="Proteomes" id="UP000510821">
    <property type="component" value="Chromosome"/>
</dbReference>
<feature type="transmembrane region" description="Helical" evidence="1">
    <location>
        <begin position="7"/>
        <end position="28"/>
    </location>
</feature>
<reference evidence="3" key="1">
    <citation type="submission" date="2020-07" db="EMBL/GenBank/DDBJ databases">
        <title>Metabolic diversity and evolutionary history of the archaeal phylum ###Micrarchaeota### uncovered from a freshwater lake metagenome.</title>
        <authorList>
            <person name="Kadnikov V.V."/>
            <person name="Savvichev A.S."/>
            <person name="Mardanov A.V."/>
            <person name="Beletsky A.V."/>
            <person name="Chupakov A.V."/>
            <person name="Kokryatskaya N.M."/>
            <person name="Pimenov N.V."/>
            <person name="Ravin N.V."/>
        </authorList>
    </citation>
    <scope>NUCLEOTIDE SEQUENCE [LARGE SCALE GENOMIC DNA]</scope>
</reference>
<evidence type="ECO:0000313" key="2">
    <source>
        <dbReference type="EMBL" id="QLJ52211.1"/>
    </source>
</evidence>
<feature type="transmembrane region" description="Helical" evidence="1">
    <location>
        <begin position="34"/>
        <end position="57"/>
    </location>
</feature>
<name>A0A7D5XC22_FERL1</name>
<evidence type="ECO:0000256" key="1">
    <source>
        <dbReference type="SAM" id="Phobius"/>
    </source>
</evidence>
<dbReference type="KEGG" id="flt:Sv326_0036"/>
<gene>
    <name evidence="2" type="ORF">Sv326_0036</name>
</gene>
<proteinExistence type="predicted"/>
<accession>A0A7D5XC22</accession>
<evidence type="ECO:0000313" key="3">
    <source>
        <dbReference type="Proteomes" id="UP000510821"/>
    </source>
</evidence>
<dbReference type="AlphaFoldDB" id="A0A7D5XC22"/>
<protein>
    <submittedName>
        <fullName evidence="2">Uncharacterized protein</fullName>
    </submittedName>
</protein>
<sequence length="268" mass="29882">MPAERNMALAAFAISAVLVVLVFVGGGLGGLTPLLLIASVALSCAGLLIFKYGYWIVPFLTKRVRVIDVIEEPYEVTPTQDAVIKKIGSSYYASMFIHVKIYESSTEKSEDEKRAFMDLWERAVSSMKVVTKFCLMSYTKDLSKYRTIIENKKAEAQLKLANERGKPDSDKFQIDTFEREISMWDNMISKLSTGDPPISQVTYIMTTGQGPTSEMALAAVKNQANEIKSAISATLNAEVAVLIGEDMRRCFEWEFMLPPMIREEVSVG</sequence>
<dbReference type="EMBL" id="CP058998">
    <property type="protein sequence ID" value="QLJ52211.1"/>
    <property type="molecule type" value="Genomic_DNA"/>
</dbReference>
<keyword evidence="1" id="KW-1133">Transmembrane helix</keyword>
<keyword evidence="1" id="KW-0812">Transmembrane</keyword>
<organism evidence="2 3">
    <name type="scientific">Fermentimicrarchaeum limneticum</name>
    <dbReference type="NCBI Taxonomy" id="2795018"/>
    <lineage>
        <taxon>Archaea</taxon>
        <taxon>Candidatus Micrarchaeota</taxon>
        <taxon>Candidatus Fermentimicrarchaeales</taxon>
        <taxon>Candidatus Fermentimicrarchaeaceae</taxon>
        <taxon>Candidatus Fermentimicrarchaeum</taxon>
    </lineage>
</organism>